<dbReference type="AlphaFoldDB" id="A0A2I0VBP3"/>
<reference evidence="1 2" key="1">
    <citation type="journal article" date="2016" name="Sci. Rep.">
        <title>The Dendrobium catenatum Lindl. genome sequence provides insights into polysaccharide synthase, floral development and adaptive evolution.</title>
        <authorList>
            <person name="Zhang G.Q."/>
            <person name="Xu Q."/>
            <person name="Bian C."/>
            <person name="Tsai W.C."/>
            <person name="Yeh C.M."/>
            <person name="Liu K.W."/>
            <person name="Yoshida K."/>
            <person name="Zhang L.S."/>
            <person name="Chang S.B."/>
            <person name="Chen F."/>
            <person name="Shi Y."/>
            <person name="Su Y.Y."/>
            <person name="Zhang Y.Q."/>
            <person name="Chen L.J."/>
            <person name="Yin Y."/>
            <person name="Lin M."/>
            <person name="Huang H."/>
            <person name="Deng H."/>
            <person name="Wang Z.W."/>
            <person name="Zhu S.L."/>
            <person name="Zhao X."/>
            <person name="Deng C."/>
            <person name="Niu S.C."/>
            <person name="Huang J."/>
            <person name="Wang M."/>
            <person name="Liu G.H."/>
            <person name="Yang H.J."/>
            <person name="Xiao X.J."/>
            <person name="Hsiao Y.Y."/>
            <person name="Wu W.L."/>
            <person name="Chen Y.Y."/>
            <person name="Mitsuda N."/>
            <person name="Ohme-Takagi M."/>
            <person name="Luo Y.B."/>
            <person name="Van de Peer Y."/>
            <person name="Liu Z.J."/>
        </authorList>
    </citation>
    <scope>NUCLEOTIDE SEQUENCE [LARGE SCALE GENOMIC DNA]</scope>
    <source>
        <tissue evidence="1">The whole plant</tissue>
    </source>
</reference>
<reference evidence="1 2" key="2">
    <citation type="journal article" date="2017" name="Nature">
        <title>The Apostasia genome and the evolution of orchids.</title>
        <authorList>
            <person name="Zhang G.Q."/>
            <person name="Liu K.W."/>
            <person name="Li Z."/>
            <person name="Lohaus R."/>
            <person name="Hsiao Y.Y."/>
            <person name="Niu S.C."/>
            <person name="Wang J.Y."/>
            <person name="Lin Y.C."/>
            <person name="Xu Q."/>
            <person name="Chen L.J."/>
            <person name="Yoshida K."/>
            <person name="Fujiwara S."/>
            <person name="Wang Z.W."/>
            <person name="Zhang Y.Q."/>
            <person name="Mitsuda N."/>
            <person name="Wang M."/>
            <person name="Liu G.H."/>
            <person name="Pecoraro L."/>
            <person name="Huang H.X."/>
            <person name="Xiao X.J."/>
            <person name="Lin M."/>
            <person name="Wu X.Y."/>
            <person name="Wu W.L."/>
            <person name="Chen Y.Y."/>
            <person name="Chang S.B."/>
            <person name="Sakamoto S."/>
            <person name="Ohme-Takagi M."/>
            <person name="Yagi M."/>
            <person name="Zeng S.J."/>
            <person name="Shen C.Y."/>
            <person name="Yeh C.M."/>
            <person name="Luo Y.B."/>
            <person name="Tsai W.C."/>
            <person name="Van de Peer Y."/>
            <person name="Liu Z.J."/>
        </authorList>
    </citation>
    <scope>NUCLEOTIDE SEQUENCE [LARGE SCALE GENOMIC DNA]</scope>
    <source>
        <tissue evidence="1">The whole plant</tissue>
    </source>
</reference>
<protein>
    <submittedName>
        <fullName evidence="1">Uncharacterized protein</fullName>
    </submittedName>
</protein>
<sequence>MNWDKQKWCMNTESWHSPEVGNRMGCRLRAERRSGSSVLKGLERAGTCKFVWGRDGRGGGYGTDERGFGRVKEKKEQTKACFASF</sequence>
<organism evidence="1 2">
    <name type="scientific">Dendrobium catenatum</name>
    <dbReference type="NCBI Taxonomy" id="906689"/>
    <lineage>
        <taxon>Eukaryota</taxon>
        <taxon>Viridiplantae</taxon>
        <taxon>Streptophyta</taxon>
        <taxon>Embryophyta</taxon>
        <taxon>Tracheophyta</taxon>
        <taxon>Spermatophyta</taxon>
        <taxon>Magnoliopsida</taxon>
        <taxon>Liliopsida</taxon>
        <taxon>Asparagales</taxon>
        <taxon>Orchidaceae</taxon>
        <taxon>Epidendroideae</taxon>
        <taxon>Malaxideae</taxon>
        <taxon>Dendrobiinae</taxon>
        <taxon>Dendrobium</taxon>
    </lineage>
</organism>
<keyword evidence="2" id="KW-1185">Reference proteome</keyword>
<dbReference type="Proteomes" id="UP000233837">
    <property type="component" value="Unassembled WGS sequence"/>
</dbReference>
<accession>A0A2I0VBP3</accession>
<gene>
    <name evidence="1" type="ORF">MA16_Dca027919</name>
</gene>
<proteinExistence type="predicted"/>
<name>A0A2I0VBP3_9ASPA</name>
<evidence type="ECO:0000313" key="2">
    <source>
        <dbReference type="Proteomes" id="UP000233837"/>
    </source>
</evidence>
<evidence type="ECO:0000313" key="1">
    <source>
        <dbReference type="EMBL" id="PKU60834.1"/>
    </source>
</evidence>
<dbReference type="EMBL" id="KZ504918">
    <property type="protein sequence ID" value="PKU60834.1"/>
    <property type="molecule type" value="Genomic_DNA"/>
</dbReference>